<protein>
    <submittedName>
        <fullName evidence="2">Uncharacterized protein</fullName>
    </submittedName>
</protein>
<dbReference type="AlphaFoldDB" id="A0AAW2UVJ9"/>
<reference evidence="2" key="1">
    <citation type="submission" date="2020-06" db="EMBL/GenBank/DDBJ databases">
        <authorList>
            <person name="Li T."/>
            <person name="Hu X."/>
            <person name="Zhang T."/>
            <person name="Song X."/>
            <person name="Zhang H."/>
            <person name="Dai N."/>
            <person name="Sheng W."/>
            <person name="Hou X."/>
            <person name="Wei L."/>
        </authorList>
    </citation>
    <scope>NUCLEOTIDE SEQUENCE</scope>
    <source>
        <strain evidence="2">KEN1</strain>
        <tissue evidence="2">Leaf</tissue>
    </source>
</reference>
<accession>A0AAW2UVJ9</accession>
<evidence type="ECO:0000256" key="1">
    <source>
        <dbReference type="SAM" id="MobiDB-lite"/>
    </source>
</evidence>
<evidence type="ECO:0000313" key="2">
    <source>
        <dbReference type="EMBL" id="KAL0420633.1"/>
    </source>
</evidence>
<feature type="compositionally biased region" description="Basic and acidic residues" evidence="1">
    <location>
        <begin position="68"/>
        <end position="80"/>
    </location>
</feature>
<organism evidence="2">
    <name type="scientific">Sesamum latifolium</name>
    <dbReference type="NCBI Taxonomy" id="2727402"/>
    <lineage>
        <taxon>Eukaryota</taxon>
        <taxon>Viridiplantae</taxon>
        <taxon>Streptophyta</taxon>
        <taxon>Embryophyta</taxon>
        <taxon>Tracheophyta</taxon>
        <taxon>Spermatophyta</taxon>
        <taxon>Magnoliopsida</taxon>
        <taxon>eudicotyledons</taxon>
        <taxon>Gunneridae</taxon>
        <taxon>Pentapetalae</taxon>
        <taxon>asterids</taxon>
        <taxon>lamiids</taxon>
        <taxon>Lamiales</taxon>
        <taxon>Pedaliaceae</taxon>
        <taxon>Sesamum</taxon>
    </lineage>
</organism>
<dbReference type="EMBL" id="JACGWN010000011">
    <property type="protein sequence ID" value="KAL0420633.1"/>
    <property type="molecule type" value="Genomic_DNA"/>
</dbReference>
<gene>
    <name evidence="2" type="ORF">Slati_3086200</name>
</gene>
<reference evidence="2" key="2">
    <citation type="journal article" date="2024" name="Plant">
        <title>Genomic evolution and insights into agronomic trait innovations of Sesamum species.</title>
        <authorList>
            <person name="Miao H."/>
            <person name="Wang L."/>
            <person name="Qu L."/>
            <person name="Liu H."/>
            <person name="Sun Y."/>
            <person name="Le M."/>
            <person name="Wang Q."/>
            <person name="Wei S."/>
            <person name="Zheng Y."/>
            <person name="Lin W."/>
            <person name="Duan Y."/>
            <person name="Cao H."/>
            <person name="Xiong S."/>
            <person name="Wang X."/>
            <person name="Wei L."/>
            <person name="Li C."/>
            <person name="Ma Q."/>
            <person name="Ju M."/>
            <person name="Zhao R."/>
            <person name="Li G."/>
            <person name="Mu C."/>
            <person name="Tian Q."/>
            <person name="Mei H."/>
            <person name="Zhang T."/>
            <person name="Gao T."/>
            <person name="Zhang H."/>
        </authorList>
    </citation>
    <scope>NUCLEOTIDE SEQUENCE</scope>
    <source>
        <strain evidence="2">KEN1</strain>
    </source>
</reference>
<comment type="caution">
    <text evidence="2">The sequence shown here is derived from an EMBL/GenBank/DDBJ whole genome shotgun (WGS) entry which is preliminary data.</text>
</comment>
<name>A0AAW2UVJ9_9LAMI</name>
<proteinExistence type="predicted"/>
<sequence>MSSSVASSMSPLSVLLWRFGDQDPLEVTSRRVDFGPFAPRGGLRRSFRQAAVTARHLLDEENVEVQEGGERGVTEEKGDSGQDLGPGEPRGGVLSRGRGRTEGSSPLAHWGSCNLKDLEVDKLVSKFHIPPPFAIYTPLPLGRSFSPPDNCLAFFLAQLRSGLRFPIPPSIPMSPVCFSEYHVWKAHAKSVGKQGGGLLLPAHLRGLRVPAIPKGKGRLLLPRAPPWGFL</sequence>
<feature type="region of interest" description="Disordered" evidence="1">
    <location>
        <begin position="58"/>
        <end position="106"/>
    </location>
</feature>